<sequence>MSTVIPIFKKGTRTLCVNHRGASLLAVAAKVLSGLILRRLTEHRERQIRENQAGFRLARGCIDHIFTLRQILEQRHCFQQPTMVVFLDLKAAFDSVDRQALWQCLWSKGVPHKFLTLIKALYANSRGRVHVYGKLSPEFTTSSGVRQGCPLSPFLFNFVIDTIMEDSLPASNARGVEVVHGPSLTDIEYADDIALLGSDPVVMQTILTNLNKSASRFGMRFTLAKCKVLLQDWMGSNSHIAHSWQRLGDFQT</sequence>
<dbReference type="PANTHER" id="PTHR47027">
    <property type="entry name" value="REVERSE TRANSCRIPTASE DOMAIN-CONTAINING PROTEIN"/>
    <property type="match status" value="1"/>
</dbReference>
<evidence type="ECO:0000313" key="2">
    <source>
        <dbReference type="EMBL" id="KER32658.1"/>
    </source>
</evidence>
<proteinExistence type="predicted"/>
<organism evidence="2 3">
    <name type="scientific">Opisthorchis viverrini</name>
    <name type="common">Southeast Asian liver fluke</name>
    <dbReference type="NCBI Taxonomy" id="6198"/>
    <lineage>
        <taxon>Eukaryota</taxon>
        <taxon>Metazoa</taxon>
        <taxon>Spiralia</taxon>
        <taxon>Lophotrochozoa</taxon>
        <taxon>Platyhelminthes</taxon>
        <taxon>Trematoda</taxon>
        <taxon>Digenea</taxon>
        <taxon>Opisthorchiida</taxon>
        <taxon>Opisthorchiata</taxon>
        <taxon>Opisthorchiidae</taxon>
        <taxon>Opisthorchis</taxon>
    </lineage>
</organism>
<dbReference type="PANTHER" id="PTHR47027:SF20">
    <property type="entry name" value="REVERSE TRANSCRIPTASE-LIKE PROTEIN WITH RNA-DIRECTED DNA POLYMERASE DOMAIN"/>
    <property type="match status" value="1"/>
</dbReference>
<dbReference type="SUPFAM" id="SSF56672">
    <property type="entry name" value="DNA/RNA polymerases"/>
    <property type="match status" value="1"/>
</dbReference>
<evidence type="ECO:0000259" key="1">
    <source>
        <dbReference type="PROSITE" id="PS50878"/>
    </source>
</evidence>
<dbReference type="PROSITE" id="PS50878">
    <property type="entry name" value="RT_POL"/>
    <property type="match status" value="1"/>
</dbReference>
<feature type="domain" description="Reverse transcriptase" evidence="1">
    <location>
        <begin position="1"/>
        <end position="252"/>
    </location>
</feature>
<evidence type="ECO:0000313" key="3">
    <source>
        <dbReference type="Proteomes" id="UP000054324"/>
    </source>
</evidence>
<dbReference type="RefSeq" id="XP_009163612.1">
    <property type="nucleotide sequence ID" value="XM_009165348.1"/>
</dbReference>
<protein>
    <recommendedName>
        <fullName evidence="1">Reverse transcriptase domain-containing protein</fullName>
    </recommendedName>
</protein>
<dbReference type="GeneID" id="20315530"/>
<dbReference type="CDD" id="cd01650">
    <property type="entry name" value="RT_nLTR_like"/>
    <property type="match status" value="1"/>
</dbReference>
<accession>A0A074ZZ03</accession>
<dbReference type="KEGG" id="ovi:T265_01342"/>
<dbReference type="InterPro" id="IPR043502">
    <property type="entry name" value="DNA/RNA_pol_sf"/>
</dbReference>
<dbReference type="AlphaFoldDB" id="A0A074ZZ03"/>
<dbReference type="Pfam" id="PF00078">
    <property type="entry name" value="RVT_1"/>
    <property type="match status" value="1"/>
</dbReference>
<dbReference type="EMBL" id="KL596632">
    <property type="protein sequence ID" value="KER32658.1"/>
    <property type="molecule type" value="Genomic_DNA"/>
</dbReference>
<reference evidence="2 3" key="1">
    <citation type="submission" date="2013-11" db="EMBL/GenBank/DDBJ databases">
        <title>Opisthorchis viverrini - life in the bile duct.</title>
        <authorList>
            <person name="Young N.D."/>
            <person name="Nagarajan N."/>
            <person name="Lin S.J."/>
            <person name="Korhonen P.K."/>
            <person name="Jex A.R."/>
            <person name="Hall R.S."/>
            <person name="Safavi-Hemami H."/>
            <person name="Kaewkong W."/>
            <person name="Bertrand D."/>
            <person name="Gao S."/>
            <person name="Seet Q."/>
            <person name="Wongkham S."/>
            <person name="Teh B.T."/>
            <person name="Wongkham C."/>
            <person name="Intapan P.M."/>
            <person name="Maleewong W."/>
            <person name="Yang X."/>
            <person name="Hu M."/>
            <person name="Wang Z."/>
            <person name="Hofmann A."/>
            <person name="Sternberg P.W."/>
            <person name="Tan P."/>
            <person name="Wang J."/>
            <person name="Gasser R.B."/>
        </authorList>
    </citation>
    <scope>NUCLEOTIDE SEQUENCE [LARGE SCALE GENOMIC DNA]</scope>
</reference>
<name>A0A074ZZ03_OPIVI</name>
<dbReference type="InterPro" id="IPR000477">
    <property type="entry name" value="RT_dom"/>
</dbReference>
<dbReference type="CTD" id="20315530"/>
<dbReference type="OrthoDB" id="410104at2759"/>
<gene>
    <name evidence="2" type="ORF">T265_01342</name>
</gene>
<dbReference type="Proteomes" id="UP000054324">
    <property type="component" value="Unassembled WGS sequence"/>
</dbReference>
<keyword evidence="3" id="KW-1185">Reference proteome</keyword>